<accession>A0A4P6WZP2</accession>
<feature type="region of interest" description="Disordered" evidence="4">
    <location>
        <begin position="95"/>
        <end position="269"/>
    </location>
</feature>
<dbReference type="GO" id="GO:0004842">
    <property type="term" value="F:ubiquitin-protein transferase activity"/>
    <property type="evidence" value="ECO:0007669"/>
    <property type="project" value="TreeGrafter"/>
</dbReference>
<sequence length="345" mass="35115">MNRDHLPPTPDDALLQRYREANAHDIARPSAALRENVLAHARAVAASRLETPPPTARPAANDSTWTWRALGSLAVIGLVGLLVLQFDRGTPEEQELALGAGSARPAAETAAAPAAPAAPAQPAESAAPQAQPPLPASPQQKLASEAQTQFMKRPPAPTTTAPEAADRMADAEPAQEAERAAPADSAEVAPPPRAPAAAVAPAPASKAMAPQAPAPMPRAATAPAPASAGSATPAGASRNAAEGVLRERRENSSARPAPPPSPLFAAIASGNVEAVQQQLAEGADPNAPDATGRTPLIAAVRTGNEAVVRRLLAAGADRTLRDHNGLSAADHAEQSDHPGLLPLLR</sequence>
<organism evidence="5 6">
    <name type="scientific">Hydrogenophaga pseudoflava</name>
    <name type="common">Pseudomonas carboxydoflava</name>
    <dbReference type="NCBI Taxonomy" id="47421"/>
    <lineage>
        <taxon>Bacteria</taxon>
        <taxon>Pseudomonadati</taxon>
        <taxon>Pseudomonadota</taxon>
        <taxon>Betaproteobacteria</taxon>
        <taxon>Burkholderiales</taxon>
        <taxon>Comamonadaceae</taxon>
        <taxon>Hydrogenophaga</taxon>
    </lineage>
</organism>
<dbReference type="RefSeq" id="WP_133156294.1">
    <property type="nucleotide sequence ID" value="NZ_CP037867.1"/>
</dbReference>
<protein>
    <submittedName>
        <fullName evidence="5">Ankyrin repeats (3 copies)</fullName>
    </submittedName>
</protein>
<dbReference type="PROSITE" id="PS50297">
    <property type="entry name" value="ANK_REP_REGION"/>
    <property type="match status" value="1"/>
</dbReference>
<proteinExistence type="predicted"/>
<dbReference type="AlphaFoldDB" id="A0A4P6WZP2"/>
<keyword evidence="6" id="KW-1185">Reference proteome</keyword>
<keyword evidence="2 3" id="KW-0040">ANK repeat</keyword>
<feature type="compositionally biased region" description="Low complexity" evidence="4">
    <location>
        <begin position="100"/>
        <end position="129"/>
    </location>
</feature>
<dbReference type="InterPro" id="IPR002110">
    <property type="entry name" value="Ankyrin_rpt"/>
</dbReference>
<dbReference type="GO" id="GO:0085020">
    <property type="term" value="P:protein K6-linked ubiquitination"/>
    <property type="evidence" value="ECO:0007669"/>
    <property type="project" value="TreeGrafter"/>
</dbReference>
<feature type="repeat" description="ANK" evidence="3">
    <location>
        <begin position="291"/>
        <end position="323"/>
    </location>
</feature>
<evidence type="ECO:0000256" key="3">
    <source>
        <dbReference type="PROSITE-ProRule" id="PRU00023"/>
    </source>
</evidence>
<evidence type="ECO:0000313" key="6">
    <source>
        <dbReference type="Proteomes" id="UP000293912"/>
    </source>
</evidence>
<dbReference type="EMBL" id="CP037867">
    <property type="protein sequence ID" value="QBM27678.1"/>
    <property type="molecule type" value="Genomic_DNA"/>
</dbReference>
<dbReference type="InterPro" id="IPR036770">
    <property type="entry name" value="Ankyrin_rpt-contain_sf"/>
</dbReference>
<keyword evidence="1" id="KW-0677">Repeat</keyword>
<evidence type="ECO:0000256" key="2">
    <source>
        <dbReference type="ARBA" id="ARBA00023043"/>
    </source>
</evidence>
<feature type="compositionally biased region" description="Basic and acidic residues" evidence="4">
    <location>
        <begin position="324"/>
        <end position="336"/>
    </location>
</feature>
<name>A0A4P6WZP2_HYDPS</name>
<evidence type="ECO:0000256" key="4">
    <source>
        <dbReference type="SAM" id="MobiDB-lite"/>
    </source>
</evidence>
<dbReference type="KEGG" id="hpse:HPF_08280"/>
<feature type="compositionally biased region" description="Basic and acidic residues" evidence="4">
    <location>
        <begin position="164"/>
        <end position="181"/>
    </location>
</feature>
<feature type="repeat" description="ANK" evidence="3">
    <location>
        <begin position="261"/>
        <end position="290"/>
    </location>
</feature>
<dbReference type="SMART" id="SM00248">
    <property type="entry name" value="ANK"/>
    <property type="match status" value="2"/>
</dbReference>
<reference evidence="5 6" key="1">
    <citation type="submission" date="2019-03" db="EMBL/GenBank/DDBJ databases">
        <authorList>
            <person name="Sebastian G."/>
            <person name="Baumann P."/>
            <person name="Ruckert C."/>
            <person name="Kalinowski J."/>
            <person name="Nebel B."/>
            <person name="Takors R."/>
            <person name="Blombach B."/>
        </authorList>
    </citation>
    <scope>NUCLEOTIDE SEQUENCE [LARGE SCALE GENOMIC DNA]</scope>
    <source>
        <strain evidence="5 6">DSM 1084</strain>
    </source>
</reference>
<feature type="compositionally biased region" description="Low complexity" evidence="4">
    <location>
        <begin position="195"/>
        <end position="237"/>
    </location>
</feature>
<feature type="region of interest" description="Disordered" evidence="4">
    <location>
        <begin position="324"/>
        <end position="345"/>
    </location>
</feature>
<dbReference type="Pfam" id="PF12796">
    <property type="entry name" value="Ank_2"/>
    <property type="match status" value="1"/>
</dbReference>
<dbReference type="Gene3D" id="1.25.40.20">
    <property type="entry name" value="Ankyrin repeat-containing domain"/>
    <property type="match status" value="1"/>
</dbReference>
<dbReference type="SUPFAM" id="SSF48403">
    <property type="entry name" value="Ankyrin repeat"/>
    <property type="match status" value="1"/>
</dbReference>
<dbReference type="PANTHER" id="PTHR24171:SF8">
    <property type="entry name" value="BRCA1-ASSOCIATED RING DOMAIN PROTEIN 1"/>
    <property type="match status" value="1"/>
</dbReference>
<dbReference type="PROSITE" id="PS50088">
    <property type="entry name" value="ANK_REPEAT"/>
    <property type="match status" value="2"/>
</dbReference>
<feature type="compositionally biased region" description="Polar residues" evidence="4">
    <location>
        <begin position="141"/>
        <end position="150"/>
    </location>
</feature>
<evidence type="ECO:0000313" key="5">
    <source>
        <dbReference type="EMBL" id="QBM27678.1"/>
    </source>
</evidence>
<gene>
    <name evidence="5" type="ORF">HPF_08280</name>
</gene>
<dbReference type="Proteomes" id="UP000293912">
    <property type="component" value="Chromosome"/>
</dbReference>
<evidence type="ECO:0000256" key="1">
    <source>
        <dbReference type="ARBA" id="ARBA00022737"/>
    </source>
</evidence>
<dbReference type="PANTHER" id="PTHR24171">
    <property type="entry name" value="ANKYRIN REPEAT DOMAIN-CONTAINING PROTEIN 39-RELATED"/>
    <property type="match status" value="1"/>
</dbReference>